<dbReference type="InterPro" id="IPR003719">
    <property type="entry name" value="Phenazine_PhzF-like"/>
</dbReference>
<gene>
    <name evidence="1" type="ORF">C9994_17155</name>
</gene>
<dbReference type="Pfam" id="PF02567">
    <property type="entry name" value="PhzC-PhzF"/>
    <property type="match status" value="1"/>
</dbReference>
<sequence length="41" mass="4686">MEEYANYFLLDVFTNQAFGGNPLAVFPDADKLSTEQMQRLT</sequence>
<accession>A0A2T4D9X3</accession>
<evidence type="ECO:0000313" key="2">
    <source>
        <dbReference type="Proteomes" id="UP000240608"/>
    </source>
</evidence>
<protein>
    <recommendedName>
        <fullName evidence="3">PhzF family phenazine biosynthesis protein</fullName>
    </recommendedName>
</protein>
<proteinExistence type="predicted"/>
<reference evidence="1 2" key="1">
    <citation type="submission" date="2018-03" db="EMBL/GenBank/DDBJ databases">
        <title>Cross-interface Injection: A General Nanoliter Liquid Handling Method Applied to Single Cells Genome Amplification Automated Nanoliter Liquid Handling Applied to Single Cell Multiple Displacement Amplification.</title>
        <authorList>
            <person name="Yun J."/>
            <person name="Xu P."/>
            <person name="Xu J."/>
            <person name="Dai X."/>
            <person name="Wang Y."/>
            <person name="Zheng X."/>
            <person name="Cao C."/>
            <person name="Yi Q."/>
            <person name="Zhu Y."/>
            <person name="Wang L."/>
            <person name="Dong Z."/>
            <person name="Huang Y."/>
            <person name="Huang L."/>
            <person name="Du W."/>
        </authorList>
    </citation>
    <scope>NUCLEOTIDE SEQUENCE [LARGE SCALE GENOMIC DNA]</scope>
    <source>
        <strain evidence="1 2">Z-D1-2</strain>
    </source>
</reference>
<dbReference type="EMBL" id="PYVU01000631">
    <property type="protein sequence ID" value="PTB90580.1"/>
    <property type="molecule type" value="Genomic_DNA"/>
</dbReference>
<name>A0A2T4D9X3_9BACT</name>
<dbReference type="Proteomes" id="UP000240608">
    <property type="component" value="Unassembled WGS sequence"/>
</dbReference>
<organism evidence="1 2">
    <name type="scientific">Marivirga lumbricoides</name>
    <dbReference type="NCBI Taxonomy" id="1046115"/>
    <lineage>
        <taxon>Bacteria</taxon>
        <taxon>Pseudomonadati</taxon>
        <taxon>Bacteroidota</taxon>
        <taxon>Cytophagia</taxon>
        <taxon>Cytophagales</taxon>
        <taxon>Marivirgaceae</taxon>
        <taxon>Marivirga</taxon>
    </lineage>
</organism>
<dbReference type="GO" id="GO:0003824">
    <property type="term" value="F:catalytic activity"/>
    <property type="evidence" value="ECO:0007669"/>
    <property type="project" value="InterPro"/>
</dbReference>
<evidence type="ECO:0008006" key="3">
    <source>
        <dbReference type="Google" id="ProtNLM"/>
    </source>
</evidence>
<feature type="non-terminal residue" evidence="1">
    <location>
        <position position="41"/>
    </location>
</feature>
<dbReference type="AlphaFoldDB" id="A0A2T4D9X3"/>
<dbReference type="SUPFAM" id="SSF54506">
    <property type="entry name" value="Diaminopimelate epimerase-like"/>
    <property type="match status" value="1"/>
</dbReference>
<evidence type="ECO:0000313" key="1">
    <source>
        <dbReference type="EMBL" id="PTB90580.1"/>
    </source>
</evidence>
<comment type="caution">
    <text evidence="1">The sequence shown here is derived from an EMBL/GenBank/DDBJ whole genome shotgun (WGS) entry which is preliminary data.</text>
</comment>
<dbReference type="Gene3D" id="3.10.310.10">
    <property type="entry name" value="Diaminopimelate Epimerase, Chain A, domain 1"/>
    <property type="match status" value="1"/>
</dbReference>